<dbReference type="InterPro" id="IPR012336">
    <property type="entry name" value="Thioredoxin-like_fold"/>
</dbReference>
<dbReference type="Pfam" id="PF13462">
    <property type="entry name" value="Thioredoxin_4"/>
    <property type="match status" value="1"/>
</dbReference>
<keyword evidence="6" id="KW-1185">Reference proteome</keyword>
<dbReference type="Proteomes" id="UP001596042">
    <property type="component" value="Unassembled WGS sequence"/>
</dbReference>
<dbReference type="InterPro" id="IPR036249">
    <property type="entry name" value="Thioredoxin-like_sf"/>
</dbReference>
<evidence type="ECO:0000256" key="1">
    <source>
        <dbReference type="ARBA" id="ARBA00003565"/>
    </source>
</evidence>
<dbReference type="EMBL" id="JBHSEL010000052">
    <property type="protein sequence ID" value="MFC4625081.1"/>
    <property type="molecule type" value="Genomic_DNA"/>
</dbReference>
<evidence type="ECO:0000256" key="2">
    <source>
        <dbReference type="ARBA" id="ARBA00005791"/>
    </source>
</evidence>
<evidence type="ECO:0000313" key="6">
    <source>
        <dbReference type="Proteomes" id="UP001596042"/>
    </source>
</evidence>
<dbReference type="PANTHER" id="PTHR13887">
    <property type="entry name" value="GLUTATHIONE S-TRANSFERASE KAPPA"/>
    <property type="match status" value="1"/>
</dbReference>
<dbReference type="Gene3D" id="3.40.30.10">
    <property type="entry name" value="Glutaredoxin"/>
    <property type="match status" value="1"/>
</dbReference>
<dbReference type="CDD" id="cd02972">
    <property type="entry name" value="DsbA_family"/>
    <property type="match status" value="1"/>
</dbReference>
<dbReference type="SUPFAM" id="SSF52833">
    <property type="entry name" value="Thioredoxin-like"/>
    <property type="match status" value="1"/>
</dbReference>
<keyword evidence="3" id="KW-0732">Signal</keyword>
<evidence type="ECO:0000259" key="4">
    <source>
        <dbReference type="PROSITE" id="PS51352"/>
    </source>
</evidence>
<evidence type="ECO:0000313" key="5">
    <source>
        <dbReference type="EMBL" id="MFC4625081.1"/>
    </source>
</evidence>
<name>A0ABV9H774_9HYPH</name>
<comment type="function">
    <text evidence="1">May be required for disulfide bond formation in some proteins.</text>
</comment>
<protein>
    <submittedName>
        <fullName evidence="5">DsbA family protein</fullName>
    </submittedName>
</protein>
<sequence>MAVELNRRHVISLAGAAVAGTAFANLAHAAEPAPSGSVDPVKLAEPGKLKDMVYGEANAPVTIVEYASLTCPHCADFTLNTFPKLKEKYIDTGKVRLIFREFPFDPRAMAAFMLARCAPEERYFPMIDVFFKQQRDWALAEDGKEALLQIAKLAGFTQESFEACLTNQQLLDDVKETVERGSKEFGVNATPTFFINGKKYAGALSIDELSAIIDKLL</sequence>
<dbReference type="PROSITE" id="PS51318">
    <property type="entry name" value="TAT"/>
    <property type="match status" value="1"/>
</dbReference>
<feature type="domain" description="Thioredoxin" evidence="4">
    <location>
        <begin position="27"/>
        <end position="217"/>
    </location>
</feature>
<accession>A0ABV9H774</accession>
<feature type="chain" id="PRO_5045377569" evidence="3">
    <location>
        <begin position="30"/>
        <end position="217"/>
    </location>
</feature>
<organism evidence="5 6">
    <name type="scientific">Daeguia caeni</name>
    <dbReference type="NCBI Taxonomy" id="439612"/>
    <lineage>
        <taxon>Bacteria</taxon>
        <taxon>Pseudomonadati</taxon>
        <taxon>Pseudomonadota</taxon>
        <taxon>Alphaproteobacteria</taxon>
        <taxon>Hyphomicrobiales</taxon>
        <taxon>Brucellaceae</taxon>
        <taxon>Daeguia</taxon>
    </lineage>
</organism>
<proteinExistence type="inferred from homology"/>
<feature type="signal peptide" evidence="3">
    <location>
        <begin position="1"/>
        <end position="29"/>
    </location>
</feature>
<dbReference type="RefSeq" id="WP_374831771.1">
    <property type="nucleotide sequence ID" value="NZ_JBHEEZ010000010.1"/>
</dbReference>
<evidence type="ECO:0000256" key="3">
    <source>
        <dbReference type="SAM" id="SignalP"/>
    </source>
</evidence>
<dbReference type="PANTHER" id="PTHR13887:SF56">
    <property type="entry name" value="THIOREDOXIN-LIKE REDUCTASE RV2466C"/>
    <property type="match status" value="1"/>
</dbReference>
<gene>
    <name evidence="5" type="ORF">ACFO1V_07595</name>
</gene>
<dbReference type="PROSITE" id="PS51352">
    <property type="entry name" value="THIOREDOXIN_2"/>
    <property type="match status" value="1"/>
</dbReference>
<dbReference type="InterPro" id="IPR013766">
    <property type="entry name" value="Thioredoxin_domain"/>
</dbReference>
<comment type="similarity">
    <text evidence="2">Belongs to the thioredoxin family. DsbA subfamily.</text>
</comment>
<reference evidence="6" key="1">
    <citation type="journal article" date="2019" name="Int. J. Syst. Evol. Microbiol.">
        <title>The Global Catalogue of Microorganisms (GCM) 10K type strain sequencing project: providing services to taxonomists for standard genome sequencing and annotation.</title>
        <authorList>
            <consortium name="The Broad Institute Genomics Platform"/>
            <consortium name="The Broad Institute Genome Sequencing Center for Infectious Disease"/>
            <person name="Wu L."/>
            <person name="Ma J."/>
        </authorList>
    </citation>
    <scope>NUCLEOTIDE SEQUENCE [LARGE SCALE GENOMIC DNA]</scope>
    <source>
        <strain evidence="6">CGMCC 1.15731</strain>
    </source>
</reference>
<dbReference type="InterPro" id="IPR006311">
    <property type="entry name" value="TAT_signal"/>
</dbReference>
<comment type="caution">
    <text evidence="5">The sequence shown here is derived from an EMBL/GenBank/DDBJ whole genome shotgun (WGS) entry which is preliminary data.</text>
</comment>